<comment type="caution">
    <text evidence="2">The sequence shown here is derived from an EMBL/GenBank/DDBJ whole genome shotgun (WGS) entry which is preliminary data.</text>
</comment>
<proteinExistence type="predicted"/>
<gene>
    <name evidence="2" type="ORF">BLNAU_3155</name>
</gene>
<dbReference type="EMBL" id="JARBJD010000014">
    <property type="protein sequence ID" value="KAK2961718.1"/>
    <property type="molecule type" value="Genomic_DNA"/>
</dbReference>
<keyword evidence="3" id="KW-1185">Reference proteome</keyword>
<reference evidence="2 3" key="1">
    <citation type="journal article" date="2022" name="bioRxiv">
        <title>Genomics of Preaxostyla Flagellates Illuminates Evolutionary Transitions and the Path Towards Mitochondrial Loss.</title>
        <authorList>
            <person name="Novak L.V.F."/>
            <person name="Treitli S.C."/>
            <person name="Pyrih J."/>
            <person name="Halakuc P."/>
            <person name="Pipaliya S.V."/>
            <person name="Vacek V."/>
            <person name="Brzon O."/>
            <person name="Soukal P."/>
            <person name="Eme L."/>
            <person name="Dacks J.B."/>
            <person name="Karnkowska A."/>
            <person name="Elias M."/>
            <person name="Hampl V."/>
        </authorList>
    </citation>
    <scope>NUCLEOTIDE SEQUENCE [LARGE SCALE GENOMIC DNA]</scope>
    <source>
        <strain evidence="2">NAU3</strain>
        <tissue evidence="2">Gut</tissue>
    </source>
</reference>
<sequence>MVRTVVGSALVVSAAPIFISLVSMVRDSYKFDEELLSKVSMFLSSVVRTFDRSFNLTNDLLNAIGQDSPNPSAMFVDSMVVLLSSSHPSIFRDTLSFLHRCLLWCSFSNHLALVSSKLIPRILSSSHLQNLSVTADKIILDRIVLILDRGVNLASTHLIQPVSSTSSTDPQSIRSMVLNEVLIPMEPSLVQIGSNRHLLSWNNEFKDTMELLTKIFEVSVFHQPTLDFICSSRIPMAFQSLLSKVEEEDTHRFIISNKCNHIRRWQVNGAET</sequence>
<dbReference type="Proteomes" id="UP001281761">
    <property type="component" value="Unassembled WGS sequence"/>
</dbReference>
<keyword evidence="1" id="KW-1133">Transmembrane helix</keyword>
<organism evidence="2 3">
    <name type="scientific">Blattamonas nauphoetae</name>
    <dbReference type="NCBI Taxonomy" id="2049346"/>
    <lineage>
        <taxon>Eukaryota</taxon>
        <taxon>Metamonada</taxon>
        <taxon>Preaxostyla</taxon>
        <taxon>Oxymonadida</taxon>
        <taxon>Blattamonas</taxon>
    </lineage>
</organism>
<keyword evidence="1" id="KW-0472">Membrane</keyword>
<name>A0ABQ9YDF6_9EUKA</name>
<keyword evidence="1" id="KW-0812">Transmembrane</keyword>
<accession>A0ABQ9YDF6</accession>
<evidence type="ECO:0000256" key="1">
    <source>
        <dbReference type="SAM" id="Phobius"/>
    </source>
</evidence>
<protein>
    <submittedName>
        <fullName evidence="2">Uncharacterized protein</fullName>
    </submittedName>
</protein>
<evidence type="ECO:0000313" key="2">
    <source>
        <dbReference type="EMBL" id="KAK2961718.1"/>
    </source>
</evidence>
<evidence type="ECO:0000313" key="3">
    <source>
        <dbReference type="Proteomes" id="UP001281761"/>
    </source>
</evidence>
<feature type="transmembrane region" description="Helical" evidence="1">
    <location>
        <begin position="6"/>
        <end position="25"/>
    </location>
</feature>